<dbReference type="PROSITE" id="PS50994">
    <property type="entry name" value="INTEGRASE"/>
    <property type="match status" value="1"/>
</dbReference>
<proteinExistence type="predicted"/>
<dbReference type="EMBL" id="CP014845">
    <property type="protein sequence ID" value="AMR81264.1"/>
    <property type="molecule type" value="Genomic_DNA"/>
</dbReference>
<name>A0A142JJH4_9BURK</name>
<dbReference type="InterPro" id="IPR036397">
    <property type="entry name" value="RNaseH_sf"/>
</dbReference>
<evidence type="ECO:0000259" key="1">
    <source>
        <dbReference type="PROSITE" id="PS50994"/>
    </source>
</evidence>
<dbReference type="KEGG" id="cnan:A2G96_21915"/>
<reference evidence="3 7" key="1">
    <citation type="submission" date="2016-03" db="EMBL/GenBank/DDBJ databases">
        <title>Complete genome sequence of a novel chlorpyrifos degrading bacterium, Cupriavidus nantongensis sp. X1.</title>
        <authorList>
            <person name="Fang L."/>
        </authorList>
    </citation>
    <scope>NUCLEOTIDE SEQUENCE [LARGE SCALE GENOMIC DNA]</scope>
    <source>
        <strain evidence="3 7">X1</strain>
    </source>
</reference>
<dbReference type="Proteomes" id="UP000075238">
    <property type="component" value="Chromosome 1"/>
</dbReference>
<evidence type="ECO:0000313" key="6">
    <source>
        <dbReference type="EMBL" id="AMR81851.1"/>
    </source>
</evidence>
<keyword evidence="7" id="KW-1185">Reference proteome</keyword>
<evidence type="ECO:0000313" key="7">
    <source>
        <dbReference type="Proteomes" id="UP000075238"/>
    </source>
</evidence>
<dbReference type="SUPFAM" id="SSF46689">
    <property type="entry name" value="Homeodomain-like"/>
    <property type="match status" value="1"/>
</dbReference>
<accession>A0A142JJH4</accession>
<dbReference type="GO" id="GO:0015074">
    <property type="term" value="P:DNA integration"/>
    <property type="evidence" value="ECO:0007669"/>
    <property type="project" value="InterPro"/>
</dbReference>
<dbReference type="PANTHER" id="PTHR35004:SF7">
    <property type="entry name" value="INTEGRASE PROTEIN"/>
    <property type="match status" value="1"/>
</dbReference>
<dbReference type="Proteomes" id="UP000075238">
    <property type="component" value="Chromosome 2"/>
</dbReference>
<dbReference type="KEGG" id="cnan:A2G96_26030"/>
<dbReference type="RefSeq" id="WP_062798133.1">
    <property type="nucleotide sequence ID" value="NZ_CP014844.1"/>
</dbReference>
<dbReference type="EMBL" id="CP014844">
    <property type="protein sequence ID" value="AMR77559.1"/>
    <property type="molecule type" value="Genomic_DNA"/>
</dbReference>
<evidence type="ECO:0000313" key="4">
    <source>
        <dbReference type="EMBL" id="AMR80506.1"/>
    </source>
</evidence>
<dbReference type="PANTHER" id="PTHR35004">
    <property type="entry name" value="TRANSPOSASE RV3428C-RELATED"/>
    <property type="match status" value="1"/>
</dbReference>
<feature type="domain" description="Integrase catalytic" evidence="1">
    <location>
        <begin position="128"/>
        <end position="295"/>
    </location>
</feature>
<sequence length="370" mass="42571">MPWSQTTVKQQREEFVRLARQADANIAELCRRFCISRKTGYKWLNREDLDDRTRRPHSSPGRTPAAVEERVLAIRAEHSAWGARKIAHVLERDHRLQIAPSTVNWVLRRHGLIDPAASAAATAWQRFEHDRPNALWQIDFKGHFATDTQRCHPLTVLDDHSRFNVLLRALGNEQFESVQEALAKAFARYGLPERINADNGPPWGSPVPRALTTLGAWLIRLGVRLSHSRPGHPQTNGKDERFHRTMQAELLANQRFRDLDDAQHHFSHWRHVYNFKRPHHALDMETPASRYAPSPRAMPRELPPIEYDSDDIVRKVGDGGRICFRGKTFRVGRALIGTPVALRPRVDLDGTFDVYFCHQKVATIDLQQVY</sequence>
<gene>
    <name evidence="2" type="ORF">A2G96_07300</name>
    <name evidence="3" type="ORF">A2G96_10995</name>
    <name evidence="4" type="ORF">A2G96_21915</name>
    <name evidence="5" type="ORF">A2G96_26030</name>
    <name evidence="6" type="ORF">A2G96_29330</name>
</gene>
<dbReference type="SUPFAM" id="SSF53098">
    <property type="entry name" value="Ribonuclease H-like"/>
    <property type="match status" value="1"/>
</dbReference>
<dbReference type="EMBL" id="CP014844">
    <property type="protein sequence ID" value="AMR78236.1"/>
    <property type="molecule type" value="Genomic_DNA"/>
</dbReference>
<dbReference type="Gene3D" id="3.30.420.10">
    <property type="entry name" value="Ribonuclease H-like superfamily/Ribonuclease H"/>
    <property type="match status" value="1"/>
</dbReference>
<dbReference type="KEGG" id="cnan:A2G96_10995"/>
<dbReference type="GO" id="GO:0003676">
    <property type="term" value="F:nucleic acid binding"/>
    <property type="evidence" value="ECO:0007669"/>
    <property type="project" value="InterPro"/>
</dbReference>
<dbReference type="InterPro" id="IPR047656">
    <property type="entry name" value="IS481-like_transpos"/>
</dbReference>
<dbReference type="OrthoDB" id="5414302at2"/>
<dbReference type="Pfam" id="PF24764">
    <property type="entry name" value="rva_4"/>
    <property type="match status" value="1"/>
</dbReference>
<dbReference type="EMBL" id="CP014845">
    <property type="protein sequence ID" value="AMR80506.1"/>
    <property type="molecule type" value="Genomic_DNA"/>
</dbReference>
<dbReference type="InterPro" id="IPR012337">
    <property type="entry name" value="RNaseH-like_sf"/>
</dbReference>
<dbReference type="NCBIfam" id="NF033577">
    <property type="entry name" value="transpos_IS481"/>
    <property type="match status" value="1"/>
</dbReference>
<dbReference type="STRING" id="1796606.A2G96_07300"/>
<dbReference type="Pfam" id="PF13565">
    <property type="entry name" value="HTH_32"/>
    <property type="match status" value="1"/>
</dbReference>
<dbReference type="KEGG" id="cnan:A2G96_07300"/>
<dbReference type="InterPro" id="IPR001584">
    <property type="entry name" value="Integrase_cat-core"/>
</dbReference>
<dbReference type="InterPro" id="IPR058913">
    <property type="entry name" value="Integrase_dom_put"/>
</dbReference>
<protein>
    <submittedName>
        <fullName evidence="3">Transposase</fullName>
    </submittedName>
</protein>
<dbReference type="EMBL" id="CP014845">
    <property type="protein sequence ID" value="AMR81851.1"/>
    <property type="molecule type" value="Genomic_DNA"/>
</dbReference>
<evidence type="ECO:0000313" key="2">
    <source>
        <dbReference type="EMBL" id="AMR77559.1"/>
    </source>
</evidence>
<dbReference type="InterPro" id="IPR009057">
    <property type="entry name" value="Homeodomain-like_sf"/>
</dbReference>
<dbReference type="AlphaFoldDB" id="A0A142JJH4"/>
<organism evidence="3 7">
    <name type="scientific">Cupriavidus nantongensis</name>
    <dbReference type="NCBI Taxonomy" id="1796606"/>
    <lineage>
        <taxon>Bacteria</taxon>
        <taxon>Pseudomonadati</taxon>
        <taxon>Pseudomonadota</taxon>
        <taxon>Betaproteobacteria</taxon>
        <taxon>Burkholderiales</taxon>
        <taxon>Burkholderiaceae</taxon>
        <taxon>Cupriavidus</taxon>
    </lineage>
</organism>
<dbReference type="Pfam" id="PF13683">
    <property type="entry name" value="rve_3"/>
    <property type="match status" value="1"/>
</dbReference>
<dbReference type="KEGG" id="cnan:A2G96_29330"/>
<evidence type="ECO:0000313" key="3">
    <source>
        <dbReference type="EMBL" id="AMR78236.1"/>
    </source>
</evidence>
<evidence type="ECO:0000313" key="5">
    <source>
        <dbReference type="EMBL" id="AMR81264.1"/>
    </source>
</evidence>